<dbReference type="InterPro" id="IPR036439">
    <property type="entry name" value="Dockerin_dom_sf"/>
</dbReference>
<evidence type="ECO:0000313" key="3">
    <source>
        <dbReference type="Proteomes" id="UP000008631"/>
    </source>
</evidence>
<keyword evidence="3" id="KW-1185">Reference proteome</keyword>
<dbReference type="SUPFAM" id="SSF63446">
    <property type="entry name" value="Type I dockerin domain"/>
    <property type="match status" value="1"/>
</dbReference>
<dbReference type="OrthoDB" id="254354at2"/>
<dbReference type="KEGG" id="ipa:Isop_0876"/>
<dbReference type="eggNOG" id="COG2931">
    <property type="taxonomic scope" value="Bacteria"/>
</dbReference>
<dbReference type="GO" id="GO:0000272">
    <property type="term" value="P:polysaccharide catabolic process"/>
    <property type="evidence" value="ECO:0007669"/>
    <property type="project" value="InterPro"/>
</dbReference>
<dbReference type="RefSeq" id="WP_013563755.1">
    <property type="nucleotide sequence ID" value="NC_014962.1"/>
</dbReference>
<feature type="compositionally biased region" description="Basic and acidic residues" evidence="1">
    <location>
        <begin position="1"/>
        <end position="16"/>
    </location>
</feature>
<evidence type="ECO:0000313" key="2">
    <source>
        <dbReference type="EMBL" id="ADV61466.1"/>
    </source>
</evidence>
<feature type="region of interest" description="Disordered" evidence="1">
    <location>
        <begin position="1"/>
        <end position="28"/>
    </location>
</feature>
<dbReference type="Proteomes" id="UP000008631">
    <property type="component" value="Chromosome"/>
</dbReference>
<evidence type="ECO:0000256" key="1">
    <source>
        <dbReference type="SAM" id="MobiDB-lite"/>
    </source>
</evidence>
<dbReference type="EMBL" id="CP002353">
    <property type="protein sequence ID" value="ADV61466.1"/>
    <property type="molecule type" value="Genomic_DNA"/>
</dbReference>
<reference key="1">
    <citation type="submission" date="2010-11" db="EMBL/GenBank/DDBJ databases">
        <title>The complete sequence of chromosome of Isophaera pallida ATCC 43644.</title>
        <authorList>
            <consortium name="US DOE Joint Genome Institute (JGI-PGF)"/>
            <person name="Lucas S."/>
            <person name="Copeland A."/>
            <person name="Lapidus A."/>
            <person name="Bruce D."/>
            <person name="Goodwin L."/>
            <person name="Pitluck S."/>
            <person name="Kyrpides N."/>
            <person name="Mavromatis K."/>
            <person name="Pagani I."/>
            <person name="Ivanova N."/>
            <person name="Saunders E."/>
            <person name="Brettin T."/>
            <person name="Detter J.C."/>
            <person name="Han C."/>
            <person name="Tapia R."/>
            <person name="Land M."/>
            <person name="Hauser L."/>
            <person name="Markowitz V."/>
            <person name="Cheng J.-F."/>
            <person name="Hugenholtz P."/>
            <person name="Woyke T."/>
            <person name="Wu D."/>
            <person name="Eisen J.A."/>
        </authorList>
    </citation>
    <scope>NUCLEOTIDE SEQUENCE</scope>
    <source>
        <strain>ATCC 43644</strain>
    </source>
</reference>
<protein>
    <submittedName>
        <fullName evidence="2">VBCS repeat-containing protein</fullName>
    </submittedName>
</protein>
<dbReference type="AlphaFoldDB" id="E8R2W2"/>
<name>E8R2W2_ISOPI</name>
<dbReference type="InParanoid" id="E8R2W2"/>
<accession>E8R2W2</accession>
<gene>
    <name evidence="2" type="ordered locus">Isop_0876</name>
</gene>
<dbReference type="Gene3D" id="1.10.1330.10">
    <property type="entry name" value="Dockerin domain"/>
    <property type="match status" value="1"/>
</dbReference>
<organism evidence="2 3">
    <name type="scientific">Isosphaera pallida (strain ATCC 43644 / DSM 9630 / IS1B)</name>
    <dbReference type="NCBI Taxonomy" id="575540"/>
    <lineage>
        <taxon>Bacteria</taxon>
        <taxon>Pseudomonadati</taxon>
        <taxon>Planctomycetota</taxon>
        <taxon>Planctomycetia</taxon>
        <taxon>Isosphaerales</taxon>
        <taxon>Isosphaeraceae</taxon>
        <taxon>Isosphaera</taxon>
    </lineage>
</organism>
<reference evidence="2 3" key="2">
    <citation type="journal article" date="2011" name="Stand. Genomic Sci.">
        <title>Complete genome sequence of Isosphaera pallida type strain (IS1B).</title>
        <authorList>
            <consortium name="US DOE Joint Genome Institute (JGI-PGF)"/>
            <person name="Goker M."/>
            <person name="Cleland D."/>
            <person name="Saunders E."/>
            <person name="Lapidus A."/>
            <person name="Nolan M."/>
            <person name="Lucas S."/>
            <person name="Hammon N."/>
            <person name="Deshpande S."/>
            <person name="Cheng J.F."/>
            <person name="Tapia R."/>
            <person name="Han C."/>
            <person name="Goodwin L."/>
            <person name="Pitluck S."/>
            <person name="Liolios K."/>
            <person name="Pagani I."/>
            <person name="Ivanova N."/>
            <person name="Mavromatis K."/>
            <person name="Pati A."/>
            <person name="Chen A."/>
            <person name="Palaniappan K."/>
            <person name="Land M."/>
            <person name="Hauser L."/>
            <person name="Chang Y.J."/>
            <person name="Jeffries C.D."/>
            <person name="Detter J.C."/>
            <person name="Beck B."/>
            <person name="Woyke T."/>
            <person name="Bristow J."/>
            <person name="Eisen J.A."/>
            <person name="Markowitz V."/>
            <person name="Hugenholtz P."/>
            <person name="Kyrpides N.C."/>
            <person name="Klenk H.P."/>
        </authorList>
    </citation>
    <scope>NUCLEOTIDE SEQUENCE [LARGE SCALE GENOMIC DNA]</scope>
    <source>
        <strain evidence="3">ATCC 43644 / DSM 9630 / IS1B</strain>
    </source>
</reference>
<dbReference type="STRING" id="575540.Isop_0876"/>
<dbReference type="HOGENOM" id="CLU_277956_0_0_0"/>
<sequence>MKVNREWLDTRTDGRSSRRLATRSSGLGRSGRRFRPWCDVGEGQCEPRVLLSLSEFRVNEVTLNNQDEARVAVNAVTGDFVVVWESYTQDGWADGVYARRYSVSGVPLGGEFQVHTYTTNAQRNASVAMNAAGDFVVVWQSYTQDGSGYGVYAQRFDASGNPVGGEFQVNTYTTSFQVNPHVAMNGAGDFVVVWQSYTQDGSGYGVYAQRFDASGNPVGGEFQVNTYTTGWQRNPRVAMNAAGDFVVVWESFYQDGSGYGVYAQRFDALGNPVGSEFQVHTYTTNVQRNASVAMNAAGDFVVVWQSYTQDGLGFGVYAQRFDASGNPVGGEFQVNTYTTSFQVNPHVAVNAVTGDFVVVWQSFYQDGSGYGVYAQRFDASGNAVGGEFQVHTYTTSNQRIPHVAMNAAGDFVVAWESDSQDSSSYGVYLARYASSTLPSLLDVMAVHTLDDQLIPLNASLDRDDVSHLVVTFSRQPDSAASNVANWSLSRNGQLQIGAITGVSVSLDPLRNRYVATLSLSGALTPGLYSLEAKPIIRDLNNRGLDGDTNGQAGGAFRHSFRVMSTGKEGDEFQVHTYTTFNQRNAHVAVNAVTGDFVVVWQSFYQDGLGYGVYAQRFDASGNPVGSEFQVNTYTTNNQVNPHVAVNAVTGDFVVVWQSFYQDGLGYGVYAQRFDASGNPVGSEFQVNTYTTNWQLNPHVAMNAAGDFVVVWQSFYQDGSGYGVYAQRFDASGNPVGGEFQVNTYTTSSQANPHVAMNAAGDFVVVWQSFYQDGLGFGVYAQRFDASGNPVGGEFQVNTYTTSSQANPHVAMNAAGDFVVAWQSYTQDGWGYGVYAQRFDASGNPVGGEFQVNTYTTNWQLNPGLAMNPMTGDFVVVWQSFGQDGSGFGVYAQRFDASGNPVGGEFQVNTYTTNWQLNPGLAMNGAGDFVVVWESYSQDGWGYGVYAQRYRPLVAGEFAQVTDVRVNWGSSGNASILALGAASVPVANLNAVEVRFSTDVNVSISDLSLTRQLGGPVTITGFTYDPVTFTARWSFASLGNVADTFTLSLPTTLTTNPGGYPVFATPYQYEFSVVTGDFNGDGVVTIADAQFQRQYLGQNPLLATAAQFYRAFANIDGDTDIDTSDFNLIRARIGFKRPGL</sequence>
<proteinExistence type="predicted"/>
<dbReference type="CDD" id="cd14256">
    <property type="entry name" value="Dockerin_I"/>
    <property type="match status" value="1"/>
</dbReference>